<evidence type="ECO:0000313" key="3">
    <source>
        <dbReference type="Proteomes" id="UP000178187"/>
    </source>
</evidence>
<dbReference type="AlphaFoldDB" id="A0A1G1KW98"/>
<sequence length="93" mass="11060">MDWLRRVDTFLRSENGLQFWRDMDKVYLVLSAIGIPIVLILTWQLLRVGRRYQAARKNLEKLANFPGMEDLRHLYKPLLKKHGIHIENDNSLT</sequence>
<dbReference type="EMBL" id="MHFR01000043">
    <property type="protein sequence ID" value="OGW97218.1"/>
    <property type="molecule type" value="Genomic_DNA"/>
</dbReference>
<evidence type="ECO:0000313" key="2">
    <source>
        <dbReference type="EMBL" id="OGW97218.1"/>
    </source>
</evidence>
<gene>
    <name evidence="2" type="ORF">A3G33_08570</name>
</gene>
<comment type="caution">
    <text evidence="2">The sequence shown here is derived from an EMBL/GenBank/DDBJ whole genome shotgun (WGS) entry which is preliminary data.</text>
</comment>
<name>A0A1G1KW98_9BACT</name>
<dbReference type="Proteomes" id="UP000178187">
    <property type="component" value="Unassembled WGS sequence"/>
</dbReference>
<organism evidence="2 3">
    <name type="scientific">Candidatus Danuiimicrobium aquiferis</name>
    <dbReference type="NCBI Taxonomy" id="1801832"/>
    <lineage>
        <taxon>Bacteria</taxon>
        <taxon>Pseudomonadati</taxon>
        <taxon>Candidatus Omnitrophota</taxon>
        <taxon>Candidatus Danuiimicrobium</taxon>
    </lineage>
</organism>
<protein>
    <submittedName>
        <fullName evidence="2">Uncharacterized protein</fullName>
    </submittedName>
</protein>
<feature type="transmembrane region" description="Helical" evidence="1">
    <location>
        <begin position="26"/>
        <end position="46"/>
    </location>
</feature>
<evidence type="ECO:0000256" key="1">
    <source>
        <dbReference type="SAM" id="Phobius"/>
    </source>
</evidence>
<keyword evidence="1" id="KW-0472">Membrane</keyword>
<proteinExistence type="predicted"/>
<reference evidence="2 3" key="1">
    <citation type="journal article" date="2016" name="Nat. Commun.">
        <title>Thousands of microbial genomes shed light on interconnected biogeochemical processes in an aquifer system.</title>
        <authorList>
            <person name="Anantharaman K."/>
            <person name="Brown C.T."/>
            <person name="Hug L.A."/>
            <person name="Sharon I."/>
            <person name="Castelle C.J."/>
            <person name="Probst A.J."/>
            <person name="Thomas B.C."/>
            <person name="Singh A."/>
            <person name="Wilkins M.J."/>
            <person name="Karaoz U."/>
            <person name="Brodie E.L."/>
            <person name="Williams K.H."/>
            <person name="Hubbard S.S."/>
            <person name="Banfield J.F."/>
        </authorList>
    </citation>
    <scope>NUCLEOTIDE SEQUENCE [LARGE SCALE GENOMIC DNA]</scope>
</reference>
<accession>A0A1G1KW98</accession>
<keyword evidence="1" id="KW-1133">Transmembrane helix</keyword>
<keyword evidence="1" id="KW-0812">Transmembrane</keyword>